<comment type="subcellular location">
    <subcellularLocation>
        <location evidence="11">Cell inner membrane</location>
        <topology evidence="11">Multi-pass membrane protein</topology>
    </subcellularLocation>
    <subcellularLocation>
        <location evidence="1">Cell membrane</location>
        <topology evidence="1">Multi-pass membrane protein</topology>
    </subcellularLocation>
</comment>
<keyword evidence="10 11" id="KW-0472">Membrane</keyword>
<dbReference type="InterPro" id="IPR047817">
    <property type="entry name" value="ABC2_TM_bact-type"/>
</dbReference>
<reference evidence="13 14" key="1">
    <citation type="submission" date="2017-02" db="EMBL/GenBank/DDBJ databases">
        <authorList>
            <person name="Peterson S.W."/>
        </authorList>
    </citation>
    <scope>NUCLEOTIDE SEQUENCE [LARGE SCALE GENOMIC DNA]</scope>
    <source>
        <strain evidence="13 14">ATCC 49788</strain>
    </source>
</reference>
<dbReference type="AlphaFoldDB" id="A0A1T4WR58"/>
<evidence type="ECO:0000256" key="1">
    <source>
        <dbReference type="ARBA" id="ARBA00004651"/>
    </source>
</evidence>
<dbReference type="GO" id="GO:0015920">
    <property type="term" value="P:lipopolysaccharide transport"/>
    <property type="evidence" value="ECO:0007669"/>
    <property type="project" value="TreeGrafter"/>
</dbReference>
<accession>A0A1T4WR58</accession>
<keyword evidence="5" id="KW-0762">Sugar transport</keyword>
<feature type="transmembrane region" description="Helical" evidence="11">
    <location>
        <begin position="145"/>
        <end position="170"/>
    </location>
</feature>
<evidence type="ECO:0000313" key="13">
    <source>
        <dbReference type="EMBL" id="SKA79833.1"/>
    </source>
</evidence>
<keyword evidence="6 11" id="KW-0812">Transmembrane</keyword>
<dbReference type="GO" id="GO:0043190">
    <property type="term" value="C:ATP-binding cassette (ABC) transporter complex"/>
    <property type="evidence" value="ECO:0007669"/>
    <property type="project" value="InterPro"/>
</dbReference>
<dbReference type="PIRSF" id="PIRSF006648">
    <property type="entry name" value="DrrB"/>
    <property type="match status" value="1"/>
</dbReference>
<name>A0A1T4WR58_9GAMM</name>
<evidence type="ECO:0000256" key="9">
    <source>
        <dbReference type="ARBA" id="ARBA00023047"/>
    </source>
</evidence>
<evidence type="ECO:0000256" key="5">
    <source>
        <dbReference type="ARBA" id="ARBA00022597"/>
    </source>
</evidence>
<evidence type="ECO:0000256" key="3">
    <source>
        <dbReference type="ARBA" id="ARBA00022448"/>
    </source>
</evidence>
<dbReference type="PRINTS" id="PR00164">
    <property type="entry name" value="ABC2TRNSPORT"/>
</dbReference>
<dbReference type="EMBL" id="FUYB01000008">
    <property type="protein sequence ID" value="SKA79833.1"/>
    <property type="molecule type" value="Genomic_DNA"/>
</dbReference>
<dbReference type="OrthoDB" id="9786910at2"/>
<evidence type="ECO:0000256" key="11">
    <source>
        <dbReference type="RuleBase" id="RU361157"/>
    </source>
</evidence>
<dbReference type="InterPro" id="IPR013525">
    <property type="entry name" value="ABC2_TM"/>
</dbReference>
<proteinExistence type="inferred from homology"/>
<evidence type="ECO:0000256" key="6">
    <source>
        <dbReference type="ARBA" id="ARBA00022692"/>
    </source>
</evidence>
<dbReference type="RefSeq" id="WP_159448611.1">
    <property type="nucleotide sequence ID" value="NZ_FUYB01000008.1"/>
</dbReference>
<feature type="domain" description="ABC transmembrane type-2" evidence="12">
    <location>
        <begin position="30"/>
        <end position="253"/>
    </location>
</feature>
<keyword evidence="8 11" id="KW-1133">Transmembrane helix</keyword>
<evidence type="ECO:0000256" key="10">
    <source>
        <dbReference type="ARBA" id="ARBA00023136"/>
    </source>
</evidence>
<dbReference type="PANTHER" id="PTHR30413:SF10">
    <property type="entry name" value="CAPSULE POLYSACCHARIDE EXPORT INNER-MEMBRANE PROTEIN CTRC"/>
    <property type="match status" value="1"/>
</dbReference>
<protein>
    <recommendedName>
        <fullName evidence="11">Transport permease protein</fullName>
    </recommendedName>
</protein>
<feature type="transmembrane region" description="Helical" evidence="11">
    <location>
        <begin position="27"/>
        <end position="47"/>
    </location>
</feature>
<feature type="transmembrane region" description="Helical" evidence="11">
    <location>
        <begin position="177"/>
        <end position="195"/>
    </location>
</feature>
<dbReference type="Proteomes" id="UP000190460">
    <property type="component" value="Unassembled WGS sequence"/>
</dbReference>
<feature type="transmembrane region" description="Helical" evidence="11">
    <location>
        <begin position="67"/>
        <end position="86"/>
    </location>
</feature>
<evidence type="ECO:0000259" key="12">
    <source>
        <dbReference type="PROSITE" id="PS51012"/>
    </source>
</evidence>
<evidence type="ECO:0000313" key="14">
    <source>
        <dbReference type="Proteomes" id="UP000190460"/>
    </source>
</evidence>
<dbReference type="GO" id="GO:0140359">
    <property type="term" value="F:ABC-type transporter activity"/>
    <property type="evidence" value="ECO:0007669"/>
    <property type="project" value="InterPro"/>
</dbReference>
<evidence type="ECO:0000256" key="7">
    <source>
        <dbReference type="ARBA" id="ARBA00022903"/>
    </source>
</evidence>
<gene>
    <name evidence="13" type="ORF">SAMN02745130_02067</name>
</gene>
<comment type="similarity">
    <text evidence="2 11">Belongs to the ABC-2 integral membrane protein family.</text>
</comment>
<keyword evidence="9" id="KW-0625">Polysaccharide transport</keyword>
<keyword evidence="4 11" id="KW-1003">Cell membrane</keyword>
<feature type="transmembrane region" description="Helical" evidence="11">
    <location>
        <begin position="232"/>
        <end position="250"/>
    </location>
</feature>
<dbReference type="GO" id="GO:0015774">
    <property type="term" value="P:polysaccharide transport"/>
    <property type="evidence" value="ECO:0007669"/>
    <property type="project" value="UniProtKB-KW"/>
</dbReference>
<sequence>MEQAELRRYLALIYQLFRRDLTERYQGTVLGFAWLLVQPLFMLGLYTLIFSEVLQVRFNAQASNTHFALYVFTGLLAFNACAEVLTRSTTLITERRDWLLNTALPSWILPMIPVIVSVVLEGLALCVLLTALLVTGQLQVLGLVFYLPFLLIRILFSLAAAYSLAVLGVFLRDLRQLMPAFLTVLLFISPLLYPLELIPTDLRPLYDWNPLAQLVEAYRAALLQGVFEAERFGALLLVSTSALVAAAWLFQSLMPRARYVL</sequence>
<keyword evidence="3 11" id="KW-0813">Transport</keyword>
<evidence type="ECO:0000256" key="8">
    <source>
        <dbReference type="ARBA" id="ARBA00022989"/>
    </source>
</evidence>
<keyword evidence="14" id="KW-1185">Reference proteome</keyword>
<feature type="transmembrane region" description="Helical" evidence="11">
    <location>
        <begin position="107"/>
        <end position="133"/>
    </location>
</feature>
<dbReference type="STRING" id="92487.SAMN02745130_02067"/>
<evidence type="ECO:0000256" key="2">
    <source>
        <dbReference type="ARBA" id="ARBA00007783"/>
    </source>
</evidence>
<evidence type="ECO:0000256" key="4">
    <source>
        <dbReference type="ARBA" id="ARBA00022475"/>
    </source>
</evidence>
<dbReference type="Pfam" id="PF01061">
    <property type="entry name" value="ABC2_membrane"/>
    <property type="match status" value="1"/>
</dbReference>
<organism evidence="13 14">
    <name type="scientific">Thiothrix eikelboomii</name>
    <dbReference type="NCBI Taxonomy" id="92487"/>
    <lineage>
        <taxon>Bacteria</taxon>
        <taxon>Pseudomonadati</taxon>
        <taxon>Pseudomonadota</taxon>
        <taxon>Gammaproteobacteria</taxon>
        <taxon>Thiotrichales</taxon>
        <taxon>Thiotrichaceae</taxon>
        <taxon>Thiothrix</taxon>
    </lineage>
</organism>
<dbReference type="InterPro" id="IPR000412">
    <property type="entry name" value="ABC_2_transport"/>
</dbReference>
<dbReference type="PROSITE" id="PS51012">
    <property type="entry name" value="ABC_TM2"/>
    <property type="match status" value="1"/>
</dbReference>
<keyword evidence="7" id="KW-0972">Capsule biogenesis/degradation</keyword>
<dbReference type="PANTHER" id="PTHR30413">
    <property type="entry name" value="INNER MEMBRANE TRANSPORT PERMEASE"/>
    <property type="match status" value="1"/>
</dbReference>